<keyword evidence="1" id="KW-0968">Cytoplasmic vesicle</keyword>
<reference evidence="5" key="1">
    <citation type="journal article" date="2016" name="Nature">
        <title>Genome evolution in the allotetraploid frog Xenopus laevis.</title>
        <authorList>
            <person name="Session A.M."/>
            <person name="Uno Y."/>
            <person name="Kwon T."/>
            <person name="Chapman J.A."/>
            <person name="Toyoda A."/>
            <person name="Takahashi S."/>
            <person name="Fukui A."/>
            <person name="Hikosaka A."/>
            <person name="Suzuki A."/>
            <person name="Kondo M."/>
            <person name="van Heeringen S.J."/>
            <person name="Quigley I."/>
            <person name="Heinz S."/>
            <person name="Ogino H."/>
            <person name="Ochi H."/>
            <person name="Hellsten U."/>
            <person name="Lyons J.B."/>
            <person name="Simakov O."/>
            <person name="Putnam N."/>
            <person name="Stites J."/>
            <person name="Kuroki Y."/>
            <person name="Tanaka T."/>
            <person name="Michiue T."/>
            <person name="Watanabe M."/>
            <person name="Bogdanovic O."/>
            <person name="Lister R."/>
            <person name="Georgiou G."/>
            <person name="Paranjpe S.S."/>
            <person name="van Kruijsbergen I."/>
            <person name="Shu S."/>
            <person name="Carlson J."/>
            <person name="Kinoshita T."/>
            <person name="Ohta Y."/>
            <person name="Mawaribuchi S."/>
            <person name="Jenkins J."/>
            <person name="Grimwood J."/>
            <person name="Schmutz J."/>
            <person name="Mitros T."/>
            <person name="Mozaffari S.V."/>
            <person name="Suzuki Y."/>
            <person name="Haramoto Y."/>
            <person name="Yamamoto T.S."/>
            <person name="Takagi C."/>
            <person name="Heald R."/>
            <person name="Miller K."/>
            <person name="Haudenschild C."/>
            <person name="Kitzman J."/>
            <person name="Nakayama T."/>
            <person name="Izutsu Y."/>
            <person name="Robert J."/>
            <person name="Fortriede J."/>
            <person name="Burns K."/>
            <person name="Lotay V."/>
            <person name="Karimi K."/>
            <person name="Yasuoka Y."/>
            <person name="Dichmann D.S."/>
            <person name="Flajnik M.F."/>
            <person name="Houston D.W."/>
            <person name="Shendure J."/>
            <person name="DuPasquier L."/>
            <person name="Vize P.D."/>
            <person name="Zorn A.M."/>
            <person name="Ito M."/>
            <person name="Marcotte E.M."/>
            <person name="Wallingford J.B."/>
            <person name="Ito Y."/>
            <person name="Asashima M."/>
            <person name="Ueno N."/>
            <person name="Matsuda Y."/>
            <person name="Veenstra G.J."/>
            <person name="Fujiyama A."/>
            <person name="Harland R.M."/>
            <person name="Taira M."/>
            <person name="Rokhsar D.S."/>
        </authorList>
    </citation>
    <scope>NUCLEOTIDE SEQUENCE [LARGE SCALE GENOMIC DNA]</scope>
    <source>
        <strain evidence="5">J</strain>
    </source>
</reference>
<dbReference type="PANTHER" id="PTHR22902">
    <property type="entry name" value="SESQUIPEDALIAN"/>
    <property type="match status" value="1"/>
</dbReference>
<comment type="function">
    <text evidence="1">Plays a role in endocytic trafficking. Required for receptor recycling from endosomes, both to the trans-Golgi network and the plasma membrane.</text>
</comment>
<keyword evidence="1" id="KW-0967">Endosome</keyword>
<feature type="domain" description="PH" evidence="3">
    <location>
        <begin position="1"/>
        <end position="103"/>
    </location>
</feature>
<dbReference type="GO" id="GO:0030136">
    <property type="term" value="C:clathrin-coated vesicle"/>
    <property type="evidence" value="ECO:0007669"/>
    <property type="project" value="UniProtKB-SubCell"/>
</dbReference>
<gene>
    <name evidence="4" type="ORF">XELAEV_18010664mg</name>
</gene>
<accession>A0A974I1I2</accession>
<dbReference type="GO" id="GO:0005829">
    <property type="term" value="C:cytosol"/>
    <property type="evidence" value="ECO:0007669"/>
    <property type="project" value="GOC"/>
</dbReference>
<evidence type="ECO:0000256" key="2">
    <source>
        <dbReference type="SAM" id="MobiDB-lite"/>
    </source>
</evidence>
<comment type="similarity">
    <text evidence="1">Belongs to the sesquipedalian family.</text>
</comment>
<dbReference type="EMBL" id="CM004467">
    <property type="protein sequence ID" value="OCT98432.1"/>
    <property type="molecule type" value="Genomic_DNA"/>
</dbReference>
<organism evidence="4 5">
    <name type="scientific">Xenopus laevis</name>
    <name type="common">African clawed frog</name>
    <dbReference type="NCBI Taxonomy" id="8355"/>
    <lineage>
        <taxon>Eukaryota</taxon>
        <taxon>Metazoa</taxon>
        <taxon>Chordata</taxon>
        <taxon>Craniata</taxon>
        <taxon>Vertebrata</taxon>
        <taxon>Euteleostomi</taxon>
        <taxon>Amphibia</taxon>
        <taxon>Batrachia</taxon>
        <taxon>Anura</taxon>
        <taxon>Pipoidea</taxon>
        <taxon>Pipidae</taxon>
        <taxon>Xenopodinae</taxon>
        <taxon>Xenopus</taxon>
        <taxon>Xenopus</taxon>
    </lineage>
</organism>
<name>A0A974I1I2_XENLA</name>
<dbReference type="Gene3D" id="2.30.29.30">
    <property type="entry name" value="Pleckstrin-homology domain (PH domain)/Phosphotyrosine-binding domain (PTB)"/>
    <property type="match status" value="1"/>
</dbReference>
<evidence type="ECO:0000313" key="4">
    <source>
        <dbReference type="EMBL" id="OCT98432.1"/>
    </source>
</evidence>
<dbReference type="SUPFAM" id="SSF50729">
    <property type="entry name" value="PH domain-like"/>
    <property type="match status" value="1"/>
</dbReference>
<dbReference type="GO" id="GO:0001881">
    <property type="term" value="P:receptor recycling"/>
    <property type="evidence" value="ECO:0007669"/>
    <property type="project" value="UniProtKB-UniRule"/>
</dbReference>
<dbReference type="Pfam" id="PF00169">
    <property type="entry name" value="PH"/>
    <property type="match status" value="1"/>
</dbReference>
<sequence length="259" mass="29839">MKLNERNLVHYATSKSPVDKCGFLFKKGERSTSYNKRWFVLKGKQRASWSYYTGSCRVELCESSEEFAFAIQFEYTKSRAYILAADNHIAMESWVKALSRANFEYIRLVVDELQKQLNEMKTGTTYKLQGMAEKGKELSCNAHQFLSHQFHEKTACSVQKDNIGAMWNRIPNDSAFSCEEKVYDSMRHPHADMEDSSLPGSLPMQSEVLPKKEEEDLPPSSKGGAESPTFNSFEKLHDFFGEEIVDLRTKWIEVLQKQL</sequence>
<dbReference type="PROSITE" id="PS50003">
    <property type="entry name" value="PH_DOMAIN"/>
    <property type="match status" value="1"/>
</dbReference>
<dbReference type="AlphaFoldDB" id="A0A974I1I2"/>
<dbReference type="InterPro" id="IPR045188">
    <property type="entry name" value="Boi1/Boi2-like"/>
</dbReference>
<dbReference type="InterPro" id="IPR001849">
    <property type="entry name" value="PH_domain"/>
</dbReference>
<keyword evidence="1" id="KW-0333">Golgi apparatus</keyword>
<dbReference type="GO" id="GO:0005769">
    <property type="term" value="C:early endosome"/>
    <property type="evidence" value="ECO:0007669"/>
    <property type="project" value="UniProtKB-SubCell"/>
</dbReference>
<dbReference type="SMART" id="SM00233">
    <property type="entry name" value="PH"/>
    <property type="match status" value="1"/>
</dbReference>
<dbReference type="PANTHER" id="PTHR22902:SF54">
    <property type="entry name" value="SESQUIPEDALIAN"/>
    <property type="match status" value="1"/>
</dbReference>
<dbReference type="InterPro" id="IPR011993">
    <property type="entry name" value="PH-like_dom_sf"/>
</dbReference>
<dbReference type="GO" id="GO:0042147">
    <property type="term" value="P:retrograde transport, endosome to Golgi"/>
    <property type="evidence" value="ECO:0007669"/>
    <property type="project" value="UniProtKB-UniRule"/>
</dbReference>
<evidence type="ECO:0000313" key="5">
    <source>
        <dbReference type="Proteomes" id="UP000694892"/>
    </source>
</evidence>
<proteinExistence type="inferred from homology"/>
<protein>
    <recommendedName>
        <fullName evidence="1">Sesquipedalian</fullName>
        <shortName evidence="1">Ses</shortName>
    </recommendedName>
    <alternativeName>
        <fullName evidence="1">PH domain-containing endocytic trafficking adaptor</fullName>
    </alternativeName>
</protein>
<keyword evidence="1" id="KW-0597">Phosphoprotein</keyword>
<evidence type="ECO:0000256" key="1">
    <source>
        <dbReference type="RuleBase" id="RU369082"/>
    </source>
</evidence>
<dbReference type="GO" id="GO:0005802">
    <property type="term" value="C:trans-Golgi network"/>
    <property type="evidence" value="ECO:0007669"/>
    <property type="project" value="UniProtKB-UniRule"/>
</dbReference>
<evidence type="ECO:0000259" key="3">
    <source>
        <dbReference type="PROSITE" id="PS50003"/>
    </source>
</evidence>
<feature type="region of interest" description="Disordered" evidence="2">
    <location>
        <begin position="209"/>
        <end position="229"/>
    </location>
</feature>
<comment type="subcellular location">
    <subcellularLocation>
        <location evidence="1">Early endosome</location>
    </subcellularLocation>
    <subcellularLocation>
        <location evidence="1">Recycling endosome</location>
    </subcellularLocation>
    <subcellularLocation>
        <location evidence="1">Golgi apparatus</location>
        <location evidence="1">trans-Golgi network</location>
    </subcellularLocation>
    <subcellularLocation>
        <location evidence="1">Cytoplasmic vesicle</location>
        <location evidence="1">Clathrin-coated vesicle</location>
    </subcellularLocation>
</comment>
<dbReference type="GO" id="GO:0055037">
    <property type="term" value="C:recycling endosome"/>
    <property type="evidence" value="ECO:0007669"/>
    <property type="project" value="UniProtKB-SubCell"/>
</dbReference>
<dbReference type="Proteomes" id="UP000694892">
    <property type="component" value="Chromosome 1S"/>
</dbReference>
<dbReference type="GO" id="GO:0007032">
    <property type="term" value="P:endosome organization"/>
    <property type="evidence" value="ECO:0007669"/>
    <property type="project" value="UniProtKB-UniRule"/>
</dbReference>